<organism evidence="2 6">
    <name type="scientific">Polistes dominula</name>
    <name type="common">European paper wasp</name>
    <name type="synonym">Vespa dominula</name>
    <dbReference type="NCBI Taxonomy" id="743375"/>
    <lineage>
        <taxon>Eukaryota</taxon>
        <taxon>Metazoa</taxon>
        <taxon>Ecdysozoa</taxon>
        <taxon>Arthropoda</taxon>
        <taxon>Hexapoda</taxon>
        <taxon>Insecta</taxon>
        <taxon>Pterygota</taxon>
        <taxon>Neoptera</taxon>
        <taxon>Endopterygota</taxon>
        <taxon>Hymenoptera</taxon>
        <taxon>Apocrita</taxon>
        <taxon>Aculeata</taxon>
        <taxon>Vespoidea</taxon>
        <taxon>Vespidae</taxon>
        <taxon>Polistinae</taxon>
        <taxon>Polistini</taxon>
        <taxon>Polistes</taxon>
    </lineage>
</organism>
<dbReference type="SUPFAM" id="SSF103481">
    <property type="entry name" value="Multidrug resistance efflux transporter EmrE"/>
    <property type="match status" value="1"/>
</dbReference>
<evidence type="ECO:0000313" key="3">
    <source>
        <dbReference type="RefSeq" id="XP_015176103.1"/>
    </source>
</evidence>
<keyword evidence="2" id="KW-1185">Reference proteome</keyword>
<dbReference type="RefSeq" id="XP_015176106.1">
    <property type="nucleotide sequence ID" value="XM_015320620.1"/>
</dbReference>
<reference evidence="3 4" key="1">
    <citation type="submission" date="2025-05" db="UniProtKB">
        <authorList>
            <consortium name="RefSeq"/>
        </authorList>
    </citation>
    <scope>IDENTIFICATION</scope>
    <source>
        <tissue evidence="3 4">Whole body</tissue>
    </source>
</reference>
<evidence type="ECO:0000313" key="4">
    <source>
        <dbReference type="RefSeq" id="XP_015176104.1"/>
    </source>
</evidence>
<dbReference type="RefSeq" id="XP_015176103.1">
    <property type="nucleotide sequence ID" value="XM_015320617.1"/>
</dbReference>
<gene>
    <name evidence="3 4 5 6" type="primary">LOC107066206</name>
</gene>
<sequence length="154" mass="16576">MASIKKEKEEEDTKLSTKIINQGKTKIHLAVCAGIFATCGSLFGKLSGGAEFDFLIPLLLKTSLLVLMVVSNTIGCTLFVKALNGSESSLPATVASTATNYVCSAFLGFLIFDESTSLTWWSGASLVILGLILICYTPTKEEDSTSQQRKLKQQ</sequence>
<feature type="transmembrane region" description="Helical" evidence="1">
    <location>
        <begin position="58"/>
        <end position="80"/>
    </location>
</feature>
<dbReference type="InterPro" id="IPR037185">
    <property type="entry name" value="EmrE-like"/>
</dbReference>
<evidence type="ECO:0000313" key="5">
    <source>
        <dbReference type="RefSeq" id="XP_015176105.1"/>
    </source>
</evidence>
<dbReference type="Gene3D" id="1.10.3730.20">
    <property type="match status" value="1"/>
</dbReference>
<accession>A0ABM1I7B9</accession>
<evidence type="ECO:0000256" key="1">
    <source>
        <dbReference type="SAM" id="Phobius"/>
    </source>
</evidence>
<feature type="transmembrane region" description="Helical" evidence="1">
    <location>
        <begin position="27"/>
        <end position="46"/>
    </location>
</feature>
<dbReference type="Proteomes" id="UP000694924">
    <property type="component" value="Unplaced"/>
</dbReference>
<dbReference type="PANTHER" id="PTHR31965:SF1">
    <property type="entry name" value="TRANSMEMBRANE PROTEIN 42"/>
    <property type="match status" value="1"/>
</dbReference>
<keyword evidence="1" id="KW-0472">Membrane</keyword>
<evidence type="ECO:0000313" key="6">
    <source>
        <dbReference type="RefSeq" id="XP_015176106.1"/>
    </source>
</evidence>
<name>A0ABM1I7B9_POLDO</name>
<feature type="transmembrane region" description="Helical" evidence="1">
    <location>
        <begin position="92"/>
        <end position="112"/>
    </location>
</feature>
<dbReference type="RefSeq" id="XP_015176104.1">
    <property type="nucleotide sequence ID" value="XM_015320618.1"/>
</dbReference>
<dbReference type="RefSeq" id="XP_015176105.1">
    <property type="nucleotide sequence ID" value="XM_015320619.1"/>
</dbReference>
<protein>
    <submittedName>
        <fullName evidence="3 4">Transmembrane protein 42-like</fullName>
    </submittedName>
</protein>
<feature type="transmembrane region" description="Helical" evidence="1">
    <location>
        <begin position="118"/>
        <end position="139"/>
    </location>
</feature>
<dbReference type="GeneID" id="107066206"/>
<keyword evidence="1" id="KW-1133">Transmembrane helix</keyword>
<evidence type="ECO:0000313" key="2">
    <source>
        <dbReference type="Proteomes" id="UP000694924"/>
    </source>
</evidence>
<keyword evidence="1" id="KW-0812">Transmembrane</keyword>
<dbReference type="InterPro" id="IPR039632">
    <property type="entry name" value="TMEM42"/>
</dbReference>
<dbReference type="PANTHER" id="PTHR31965">
    <property type="entry name" value="TRANSMEMBRANE PROTEIN 42"/>
    <property type="match status" value="1"/>
</dbReference>
<proteinExistence type="predicted"/>